<gene>
    <name evidence="2" type="ORF">EYF80_053782</name>
</gene>
<protein>
    <submittedName>
        <fullName evidence="2">Uncharacterized protein</fullName>
    </submittedName>
</protein>
<sequence>MSRHGDAAEDAVFLPVDALRSRSTMKVIRHDVPTDVRPRGGAAEPRRGGRASEEEDPCTRMFHRMFLFTPYCAEATAVLSRDEACSLQPTFLGNCAEFLLKFNVVTGTLDTVCQAGDGGLKVHQLGTQVGVGGVETDGGHAGRQRDLERDERHKGPEAGRLLVLMLLGAAGCHGKLLGLAC</sequence>
<dbReference type="AlphaFoldDB" id="A0A4Z2F5M3"/>
<feature type="compositionally biased region" description="Basic and acidic residues" evidence="1">
    <location>
        <begin position="32"/>
        <end position="52"/>
    </location>
</feature>
<evidence type="ECO:0000313" key="2">
    <source>
        <dbReference type="EMBL" id="TNN36054.1"/>
    </source>
</evidence>
<evidence type="ECO:0000313" key="3">
    <source>
        <dbReference type="Proteomes" id="UP000314294"/>
    </source>
</evidence>
<name>A0A4Z2F5M3_9TELE</name>
<feature type="compositionally biased region" description="Basic and acidic residues" evidence="1">
    <location>
        <begin position="137"/>
        <end position="152"/>
    </location>
</feature>
<evidence type="ECO:0000256" key="1">
    <source>
        <dbReference type="SAM" id="MobiDB-lite"/>
    </source>
</evidence>
<accession>A0A4Z2F5M3</accession>
<feature type="region of interest" description="Disordered" evidence="1">
    <location>
        <begin position="131"/>
        <end position="152"/>
    </location>
</feature>
<keyword evidence="3" id="KW-1185">Reference proteome</keyword>
<organism evidence="2 3">
    <name type="scientific">Liparis tanakae</name>
    <name type="common">Tanaka's snailfish</name>
    <dbReference type="NCBI Taxonomy" id="230148"/>
    <lineage>
        <taxon>Eukaryota</taxon>
        <taxon>Metazoa</taxon>
        <taxon>Chordata</taxon>
        <taxon>Craniata</taxon>
        <taxon>Vertebrata</taxon>
        <taxon>Euteleostomi</taxon>
        <taxon>Actinopterygii</taxon>
        <taxon>Neopterygii</taxon>
        <taxon>Teleostei</taxon>
        <taxon>Neoteleostei</taxon>
        <taxon>Acanthomorphata</taxon>
        <taxon>Eupercaria</taxon>
        <taxon>Perciformes</taxon>
        <taxon>Cottioidei</taxon>
        <taxon>Cottales</taxon>
        <taxon>Liparidae</taxon>
        <taxon>Liparis</taxon>
    </lineage>
</organism>
<comment type="caution">
    <text evidence="2">The sequence shown here is derived from an EMBL/GenBank/DDBJ whole genome shotgun (WGS) entry which is preliminary data.</text>
</comment>
<dbReference type="EMBL" id="SRLO01001667">
    <property type="protein sequence ID" value="TNN36054.1"/>
    <property type="molecule type" value="Genomic_DNA"/>
</dbReference>
<dbReference type="Proteomes" id="UP000314294">
    <property type="component" value="Unassembled WGS sequence"/>
</dbReference>
<feature type="region of interest" description="Disordered" evidence="1">
    <location>
        <begin position="32"/>
        <end position="55"/>
    </location>
</feature>
<reference evidence="2 3" key="1">
    <citation type="submission" date="2019-03" db="EMBL/GenBank/DDBJ databases">
        <title>First draft genome of Liparis tanakae, snailfish: a comprehensive survey of snailfish specific genes.</title>
        <authorList>
            <person name="Kim W."/>
            <person name="Song I."/>
            <person name="Jeong J.-H."/>
            <person name="Kim D."/>
            <person name="Kim S."/>
            <person name="Ryu S."/>
            <person name="Song J.Y."/>
            <person name="Lee S.K."/>
        </authorList>
    </citation>
    <scope>NUCLEOTIDE SEQUENCE [LARGE SCALE GENOMIC DNA]</scope>
    <source>
        <tissue evidence="2">Muscle</tissue>
    </source>
</reference>
<proteinExistence type="predicted"/>